<name>A0AA86P4R8_9EUKA</name>
<proteinExistence type="predicted"/>
<reference evidence="3 4" key="2">
    <citation type="submission" date="2024-07" db="EMBL/GenBank/DDBJ databases">
        <authorList>
            <person name="Akdeniz Z."/>
        </authorList>
    </citation>
    <scope>NUCLEOTIDE SEQUENCE [LARGE SCALE GENOMIC DNA]</scope>
</reference>
<sequence length="148" mass="15684">MKNIISQFLFEICISGICISITTIVITTVQSGACVCQPVNSSMVSKVCTCSQTLMLGSSMQGGVCKCPYLAILQGNTCKCQPQGAQLSGTNCVCNWDQSGGWIFQGDFLCKNANGGRCCTKCAKAGSQYWCIDAYWGGCTNEGNKVAP</sequence>
<protein>
    <submittedName>
        <fullName evidence="3">Hypothetical_protein</fullName>
    </submittedName>
</protein>
<evidence type="ECO:0000256" key="1">
    <source>
        <dbReference type="SAM" id="Phobius"/>
    </source>
</evidence>
<dbReference type="EMBL" id="CATOUU010000464">
    <property type="protein sequence ID" value="CAI9930394.1"/>
    <property type="molecule type" value="Genomic_DNA"/>
</dbReference>
<dbReference type="Proteomes" id="UP001642409">
    <property type="component" value="Unassembled WGS sequence"/>
</dbReference>
<keyword evidence="4" id="KW-1185">Reference proteome</keyword>
<feature type="transmembrane region" description="Helical" evidence="1">
    <location>
        <begin position="12"/>
        <end position="33"/>
    </location>
</feature>
<comment type="caution">
    <text evidence="2">The sequence shown here is derived from an EMBL/GenBank/DDBJ whole genome shotgun (WGS) entry which is preliminary data.</text>
</comment>
<evidence type="ECO:0000313" key="3">
    <source>
        <dbReference type="EMBL" id="CAL5974070.1"/>
    </source>
</evidence>
<reference evidence="2" key="1">
    <citation type="submission" date="2023-06" db="EMBL/GenBank/DDBJ databases">
        <authorList>
            <person name="Kurt Z."/>
        </authorList>
    </citation>
    <scope>NUCLEOTIDE SEQUENCE</scope>
</reference>
<organism evidence="2">
    <name type="scientific">Hexamita inflata</name>
    <dbReference type="NCBI Taxonomy" id="28002"/>
    <lineage>
        <taxon>Eukaryota</taxon>
        <taxon>Metamonada</taxon>
        <taxon>Diplomonadida</taxon>
        <taxon>Hexamitidae</taxon>
        <taxon>Hexamitinae</taxon>
        <taxon>Hexamita</taxon>
    </lineage>
</organism>
<evidence type="ECO:0000313" key="4">
    <source>
        <dbReference type="Proteomes" id="UP001642409"/>
    </source>
</evidence>
<dbReference type="AlphaFoldDB" id="A0AA86P4R8"/>
<keyword evidence="1" id="KW-0812">Transmembrane</keyword>
<dbReference type="EMBL" id="CAXDID020000005">
    <property type="protein sequence ID" value="CAL5974070.1"/>
    <property type="molecule type" value="Genomic_DNA"/>
</dbReference>
<keyword evidence="1" id="KW-1133">Transmembrane helix</keyword>
<evidence type="ECO:0000313" key="2">
    <source>
        <dbReference type="EMBL" id="CAI9930394.1"/>
    </source>
</evidence>
<accession>A0AA86P4R8</accession>
<gene>
    <name evidence="2" type="ORF">HINF_LOCUS18039</name>
    <name evidence="3" type="ORF">HINF_LOCUS2669</name>
</gene>
<keyword evidence="1" id="KW-0472">Membrane</keyword>